<sequence length="351" mass="38212">MKKSPAFLPKALLAAVSIGAMASCTTSVSRDRAVAADGRAIHRPEQLNDFYLKEPVKLDGLGTKAALQKLDRAYRETCRKAGEVPLGLAYEVPAGYHQPLNFTVTESFEQGVAEIAATSKLEVARRGNTYHFQAPRGGDGLVRQKYQVPPDFVHRISDEPQDTRLPVSVAFERRGVSFDKSTRLTMKDSWLGLETRDRGDAAAIFGTVEIVKKGYPLEIRLETQTFEIPAGRSWDGPENGIISGEDLAKLRRIRGVKEIAQPFDLRSNKPSQGYIEGGKLSVQFGFLGLGVQGKAVFDQAAPGSRPVVVEGQTPDGVTRIASQTRPDGSRVVVAVTPTAVDATLRPVKRSR</sequence>
<feature type="chain" id="PRO_5045334080" evidence="1">
    <location>
        <begin position="23"/>
        <end position="351"/>
    </location>
</feature>
<proteinExistence type="predicted"/>
<reference evidence="2 3" key="1">
    <citation type="submission" date="2024-04" db="EMBL/GenBank/DDBJ databases">
        <title>Luteolibacter sp. isolated from soil.</title>
        <authorList>
            <person name="An J."/>
        </authorList>
    </citation>
    <scope>NUCLEOTIDE SEQUENCE [LARGE SCALE GENOMIC DNA]</scope>
    <source>
        <strain evidence="2 3">Y139</strain>
    </source>
</reference>
<keyword evidence="1" id="KW-0732">Signal</keyword>
<dbReference type="EMBL" id="JBBUKT010000003">
    <property type="protein sequence ID" value="MEK7950545.1"/>
    <property type="molecule type" value="Genomic_DNA"/>
</dbReference>
<accession>A0ABU9AS52</accession>
<evidence type="ECO:0000313" key="3">
    <source>
        <dbReference type="Proteomes" id="UP001371305"/>
    </source>
</evidence>
<organism evidence="2 3">
    <name type="scientific">Luteolibacter soli</name>
    <dbReference type="NCBI Taxonomy" id="3135280"/>
    <lineage>
        <taxon>Bacteria</taxon>
        <taxon>Pseudomonadati</taxon>
        <taxon>Verrucomicrobiota</taxon>
        <taxon>Verrucomicrobiia</taxon>
        <taxon>Verrucomicrobiales</taxon>
        <taxon>Verrucomicrobiaceae</taxon>
        <taxon>Luteolibacter</taxon>
    </lineage>
</organism>
<evidence type="ECO:0000256" key="1">
    <source>
        <dbReference type="SAM" id="SignalP"/>
    </source>
</evidence>
<dbReference type="Proteomes" id="UP001371305">
    <property type="component" value="Unassembled WGS sequence"/>
</dbReference>
<feature type="signal peptide" evidence="1">
    <location>
        <begin position="1"/>
        <end position="22"/>
    </location>
</feature>
<gene>
    <name evidence="2" type="ORF">WKV53_08565</name>
</gene>
<comment type="caution">
    <text evidence="2">The sequence shown here is derived from an EMBL/GenBank/DDBJ whole genome shotgun (WGS) entry which is preliminary data.</text>
</comment>
<dbReference type="PROSITE" id="PS51257">
    <property type="entry name" value="PROKAR_LIPOPROTEIN"/>
    <property type="match status" value="1"/>
</dbReference>
<keyword evidence="3" id="KW-1185">Reference proteome</keyword>
<evidence type="ECO:0000313" key="2">
    <source>
        <dbReference type="EMBL" id="MEK7950545.1"/>
    </source>
</evidence>
<protein>
    <submittedName>
        <fullName evidence="2">Uncharacterized protein</fullName>
    </submittedName>
</protein>
<name>A0ABU9AS52_9BACT</name>